<dbReference type="PANTHER" id="PTHR24421:SF10">
    <property type="entry name" value="NITRATE_NITRITE SENSOR PROTEIN NARQ"/>
    <property type="match status" value="1"/>
</dbReference>
<gene>
    <name evidence="11" type="ORF">UFOPK1931_00487</name>
</gene>
<comment type="catalytic activity">
    <reaction evidence="1">
        <text>ATP + protein L-histidine = ADP + protein N-phospho-L-histidine.</text>
        <dbReference type="EC" id="2.7.13.3"/>
    </reaction>
</comment>
<dbReference type="InterPro" id="IPR036890">
    <property type="entry name" value="HATPase_C_sf"/>
</dbReference>
<dbReference type="Gene3D" id="3.30.565.10">
    <property type="entry name" value="Histidine kinase-like ATPase, C-terminal domain"/>
    <property type="match status" value="1"/>
</dbReference>
<dbReference type="InterPro" id="IPR011712">
    <property type="entry name" value="Sig_transdc_His_kin_sub3_dim/P"/>
</dbReference>
<accession>A0A6J6I917</accession>
<keyword evidence="8" id="KW-1133">Transmembrane helix</keyword>
<feature type="transmembrane region" description="Helical" evidence="8">
    <location>
        <begin position="100"/>
        <end position="118"/>
    </location>
</feature>
<protein>
    <recommendedName>
        <fullName evidence="2">histidine kinase</fullName>
        <ecNumber evidence="2">2.7.13.3</ecNumber>
    </recommendedName>
</protein>
<evidence type="ECO:0000259" key="10">
    <source>
        <dbReference type="Pfam" id="PF07730"/>
    </source>
</evidence>
<name>A0A6J6I917_9ZZZZ</name>
<keyword evidence="8" id="KW-0472">Membrane</keyword>
<keyword evidence="4" id="KW-0808">Transferase</keyword>
<feature type="domain" description="Histidine kinase/HSP90-like ATPase" evidence="9">
    <location>
        <begin position="303"/>
        <end position="414"/>
    </location>
</feature>
<keyword evidence="6" id="KW-0418">Kinase</keyword>
<dbReference type="EC" id="2.7.13.3" evidence="2"/>
<evidence type="ECO:0000256" key="2">
    <source>
        <dbReference type="ARBA" id="ARBA00012438"/>
    </source>
</evidence>
<reference evidence="11" key="1">
    <citation type="submission" date="2020-05" db="EMBL/GenBank/DDBJ databases">
        <authorList>
            <person name="Chiriac C."/>
            <person name="Salcher M."/>
            <person name="Ghai R."/>
            <person name="Kavagutti S V."/>
        </authorList>
    </citation>
    <scope>NUCLEOTIDE SEQUENCE</scope>
</reference>
<evidence type="ECO:0000256" key="7">
    <source>
        <dbReference type="ARBA" id="ARBA00022840"/>
    </source>
</evidence>
<dbReference type="GO" id="GO:0016020">
    <property type="term" value="C:membrane"/>
    <property type="evidence" value="ECO:0007669"/>
    <property type="project" value="InterPro"/>
</dbReference>
<feature type="domain" description="Signal transduction histidine kinase subgroup 3 dimerisation and phosphoacceptor" evidence="10">
    <location>
        <begin position="196"/>
        <end position="257"/>
    </location>
</feature>
<evidence type="ECO:0000256" key="4">
    <source>
        <dbReference type="ARBA" id="ARBA00022679"/>
    </source>
</evidence>
<dbReference type="InterPro" id="IPR050482">
    <property type="entry name" value="Sensor_HK_TwoCompSys"/>
</dbReference>
<feature type="transmembrane region" description="Helical" evidence="8">
    <location>
        <begin position="138"/>
        <end position="159"/>
    </location>
</feature>
<dbReference type="GO" id="GO:0000155">
    <property type="term" value="F:phosphorelay sensor kinase activity"/>
    <property type="evidence" value="ECO:0007669"/>
    <property type="project" value="InterPro"/>
</dbReference>
<feature type="transmembrane region" description="Helical" evidence="8">
    <location>
        <begin position="60"/>
        <end position="88"/>
    </location>
</feature>
<dbReference type="Gene3D" id="1.20.5.1930">
    <property type="match status" value="1"/>
</dbReference>
<keyword evidence="7" id="KW-0067">ATP-binding</keyword>
<dbReference type="Pfam" id="PF07730">
    <property type="entry name" value="HisKA_3"/>
    <property type="match status" value="1"/>
</dbReference>
<dbReference type="InterPro" id="IPR003594">
    <property type="entry name" value="HATPase_dom"/>
</dbReference>
<organism evidence="11">
    <name type="scientific">freshwater metagenome</name>
    <dbReference type="NCBI Taxonomy" id="449393"/>
    <lineage>
        <taxon>unclassified sequences</taxon>
        <taxon>metagenomes</taxon>
        <taxon>ecological metagenomes</taxon>
    </lineage>
</organism>
<dbReference type="SUPFAM" id="SSF55874">
    <property type="entry name" value="ATPase domain of HSP90 chaperone/DNA topoisomerase II/histidine kinase"/>
    <property type="match status" value="1"/>
</dbReference>
<proteinExistence type="predicted"/>
<evidence type="ECO:0000256" key="3">
    <source>
        <dbReference type="ARBA" id="ARBA00022553"/>
    </source>
</evidence>
<evidence type="ECO:0000313" key="11">
    <source>
        <dbReference type="EMBL" id="CAB4620355.1"/>
    </source>
</evidence>
<keyword evidence="5" id="KW-0547">Nucleotide-binding</keyword>
<keyword evidence="8" id="KW-0812">Transmembrane</keyword>
<dbReference type="Pfam" id="PF02518">
    <property type="entry name" value="HATPase_c"/>
    <property type="match status" value="1"/>
</dbReference>
<sequence length="425" mass="46123">MIRWIQNRNWLPEVALTAFVFLTLGGLDLATQGIMAMLGSLAIAASFLFVRKLSFLASALVLVASVVQVSFTLLPIFGSIGIVLLAFVVGAFRPKPWREINFVVAVFGGLVFAANVGFNPTINLALFGGTIQLGEIGRVVIFLTLALLALSLVSLSWILGQLLMTRMVHVGTEIDRLVYEEKQLKLSIEVSEQSKRFEIARDINENVVQKLSSVITNAEGGIYSAKANPDAGLRALEKVLDSARSAHTELRRLFDMLNRGTTSSVKPPTLEDLESLAISMRENGLDVSISHFGQRFALDPSAELTIFRIIFEALKNVKQHNPKGTRAAVEISWLENGLQVMIKDNGVEILRRASLGPNGLPLPYEAKDDLDTLLDKVSGPGLTAMRERAESYGGSLEVQRVVGIGFTVSAMFPATGIGVNLDSAS</sequence>
<dbReference type="EMBL" id="CAEZVE010000074">
    <property type="protein sequence ID" value="CAB4620355.1"/>
    <property type="molecule type" value="Genomic_DNA"/>
</dbReference>
<keyword evidence="3" id="KW-0597">Phosphoprotein</keyword>
<evidence type="ECO:0000259" key="9">
    <source>
        <dbReference type="Pfam" id="PF02518"/>
    </source>
</evidence>
<dbReference type="CDD" id="cd16917">
    <property type="entry name" value="HATPase_UhpB-NarQ-NarX-like"/>
    <property type="match status" value="1"/>
</dbReference>
<evidence type="ECO:0000256" key="8">
    <source>
        <dbReference type="SAM" id="Phobius"/>
    </source>
</evidence>
<dbReference type="GO" id="GO:0005524">
    <property type="term" value="F:ATP binding"/>
    <property type="evidence" value="ECO:0007669"/>
    <property type="project" value="UniProtKB-KW"/>
</dbReference>
<evidence type="ECO:0000256" key="6">
    <source>
        <dbReference type="ARBA" id="ARBA00022777"/>
    </source>
</evidence>
<evidence type="ECO:0000256" key="1">
    <source>
        <dbReference type="ARBA" id="ARBA00000085"/>
    </source>
</evidence>
<dbReference type="AlphaFoldDB" id="A0A6J6I917"/>
<evidence type="ECO:0000256" key="5">
    <source>
        <dbReference type="ARBA" id="ARBA00022741"/>
    </source>
</evidence>
<dbReference type="PANTHER" id="PTHR24421">
    <property type="entry name" value="NITRATE/NITRITE SENSOR PROTEIN NARX-RELATED"/>
    <property type="match status" value="1"/>
</dbReference>
<dbReference type="GO" id="GO:0046983">
    <property type="term" value="F:protein dimerization activity"/>
    <property type="evidence" value="ECO:0007669"/>
    <property type="project" value="InterPro"/>
</dbReference>